<organism evidence="2 3">
    <name type="scientific">Methylophaga frappieri (strain ATCC BAA-2434 / DSM 25690 / JAM7)</name>
    <dbReference type="NCBI Taxonomy" id="754477"/>
    <lineage>
        <taxon>Bacteria</taxon>
        <taxon>Pseudomonadati</taxon>
        <taxon>Pseudomonadota</taxon>
        <taxon>Gammaproteobacteria</taxon>
        <taxon>Thiotrichales</taxon>
        <taxon>Piscirickettsiaceae</taxon>
        <taxon>Methylophaga</taxon>
    </lineage>
</organism>
<accession>I1YLG7</accession>
<protein>
    <submittedName>
        <fullName evidence="2">Chromosomal replication initiator protein DnaA</fullName>
    </submittedName>
</protein>
<proteinExistence type="predicted"/>
<dbReference type="PATRIC" id="fig|754477.3.peg.2595"/>
<dbReference type="SUPFAM" id="SSF52540">
    <property type="entry name" value="P-loop containing nucleoside triphosphate hydrolases"/>
    <property type="match status" value="1"/>
</dbReference>
<dbReference type="STRING" id="754477.Q7C_2639"/>
<evidence type="ECO:0000313" key="3">
    <source>
        <dbReference type="Proteomes" id="UP000009145"/>
    </source>
</evidence>
<dbReference type="PANTHER" id="PTHR30050">
    <property type="entry name" value="CHROMOSOMAL REPLICATION INITIATOR PROTEIN DNAA"/>
    <property type="match status" value="1"/>
</dbReference>
<dbReference type="RefSeq" id="WP_014705178.1">
    <property type="nucleotide sequence ID" value="NC_017856.1"/>
</dbReference>
<dbReference type="EMBL" id="CP003380">
    <property type="protein sequence ID" value="AFJ03760.1"/>
    <property type="molecule type" value="Genomic_DNA"/>
</dbReference>
<name>I1YLG7_METFJ</name>
<dbReference type="eggNOG" id="COG0593">
    <property type="taxonomic scope" value="Bacteria"/>
</dbReference>
<sequence>MTQQLTLRLSPQEVYRLDNFLFADPEIAEAIETFCLGEGYPMLFFSGEKGAGKTHLCLAIQERLDRQSVTYLNLNELRQSAAPQALEGVVLADWVMIDDVDAIAGSDAWEEALFHLFNRLQQTPSRMVFTSRTPPSELALDLPDLRSRLSLALVFRLSLMTDEAKQAALVLQAQSRGLIMPDEVASYLLRHAGRDMPSLMRILQQLDAASLQAKRRLTIPFVKDVIHDI</sequence>
<dbReference type="KEGG" id="mec:Q7C_2639"/>
<evidence type="ECO:0000259" key="1">
    <source>
        <dbReference type="SMART" id="SM00382"/>
    </source>
</evidence>
<reference evidence="2 3" key="1">
    <citation type="journal article" date="2012" name="J. Bacteriol.">
        <title>Complete genome sequences of Methylophaga sp. strain JAM1 and Methylophaga sp. strain JAM7.</title>
        <authorList>
            <person name="Villeneuve C."/>
            <person name="Martineau C."/>
            <person name="Mauffrey F."/>
            <person name="Villemur R."/>
        </authorList>
    </citation>
    <scope>NUCLEOTIDE SEQUENCE [LARGE SCALE GENOMIC DNA]</scope>
    <source>
        <strain evidence="2 3">JAM7</strain>
    </source>
</reference>
<dbReference type="InterPro" id="IPR027417">
    <property type="entry name" value="P-loop_NTPase"/>
</dbReference>
<dbReference type="Gene3D" id="1.10.8.60">
    <property type="match status" value="1"/>
</dbReference>
<dbReference type="PANTHER" id="PTHR30050:SF5">
    <property type="entry name" value="DNAA REGULATORY INACTIVATOR HDA"/>
    <property type="match status" value="1"/>
</dbReference>
<dbReference type="Pfam" id="PF00308">
    <property type="entry name" value="Bac_DnaA"/>
    <property type="match status" value="1"/>
</dbReference>
<dbReference type="AlphaFoldDB" id="I1YLG7"/>
<dbReference type="GO" id="GO:0006270">
    <property type="term" value="P:DNA replication initiation"/>
    <property type="evidence" value="ECO:0007669"/>
    <property type="project" value="TreeGrafter"/>
</dbReference>
<dbReference type="Proteomes" id="UP000009145">
    <property type="component" value="Chromosome"/>
</dbReference>
<gene>
    <name evidence="2" type="ordered locus">Q7C_2639</name>
</gene>
<feature type="domain" description="AAA+ ATPase" evidence="1">
    <location>
        <begin position="39"/>
        <end position="159"/>
    </location>
</feature>
<dbReference type="OrthoDB" id="9784878at2"/>
<dbReference type="Gene3D" id="3.40.50.300">
    <property type="entry name" value="P-loop containing nucleotide triphosphate hydrolases"/>
    <property type="match status" value="1"/>
</dbReference>
<dbReference type="SMART" id="SM00382">
    <property type="entry name" value="AAA"/>
    <property type="match status" value="1"/>
</dbReference>
<dbReference type="InterPro" id="IPR055199">
    <property type="entry name" value="Hda_lid"/>
</dbReference>
<dbReference type="InterPro" id="IPR003593">
    <property type="entry name" value="AAA+_ATPase"/>
</dbReference>
<evidence type="ECO:0000313" key="2">
    <source>
        <dbReference type="EMBL" id="AFJ03760.1"/>
    </source>
</evidence>
<dbReference type="NCBIfam" id="TIGR03420">
    <property type="entry name" value="DnaA_homol_Hda"/>
    <property type="match status" value="1"/>
</dbReference>
<dbReference type="InterPro" id="IPR017788">
    <property type="entry name" value="Hda"/>
</dbReference>
<dbReference type="InterPro" id="IPR013317">
    <property type="entry name" value="DnaA_dom"/>
</dbReference>
<keyword evidence="3" id="KW-1185">Reference proteome</keyword>
<dbReference type="Pfam" id="PF22688">
    <property type="entry name" value="Hda_lid"/>
    <property type="match status" value="1"/>
</dbReference>
<dbReference type="CDD" id="cd00009">
    <property type="entry name" value="AAA"/>
    <property type="match status" value="1"/>
</dbReference>
<dbReference type="GO" id="GO:0032297">
    <property type="term" value="P:negative regulation of DNA-templated DNA replication initiation"/>
    <property type="evidence" value="ECO:0007669"/>
    <property type="project" value="InterPro"/>
</dbReference>
<dbReference type="HOGENOM" id="CLU_072265_1_1_6"/>